<gene>
    <name evidence="9" type="ORF">G9H71_10105</name>
</gene>
<dbReference type="InterPro" id="IPR037294">
    <property type="entry name" value="ABC_BtuC-like"/>
</dbReference>
<comment type="subcellular location">
    <subcellularLocation>
        <location evidence="1">Cell membrane</location>
        <topology evidence="1">Multi-pass membrane protein</topology>
    </subcellularLocation>
</comment>
<evidence type="ECO:0000256" key="7">
    <source>
        <dbReference type="ARBA" id="ARBA00023136"/>
    </source>
</evidence>
<evidence type="ECO:0000256" key="2">
    <source>
        <dbReference type="ARBA" id="ARBA00007935"/>
    </source>
</evidence>
<keyword evidence="6 8" id="KW-1133">Transmembrane helix</keyword>
<dbReference type="RefSeq" id="WP_166281356.1">
    <property type="nucleotide sequence ID" value="NZ_JAANNP010000004.1"/>
</dbReference>
<feature type="transmembrane region" description="Helical" evidence="8">
    <location>
        <begin position="306"/>
        <end position="326"/>
    </location>
</feature>
<evidence type="ECO:0000256" key="8">
    <source>
        <dbReference type="SAM" id="Phobius"/>
    </source>
</evidence>
<feature type="transmembrane region" description="Helical" evidence="8">
    <location>
        <begin position="222"/>
        <end position="240"/>
    </location>
</feature>
<evidence type="ECO:0000313" key="9">
    <source>
        <dbReference type="EMBL" id="NHC14134.1"/>
    </source>
</evidence>
<keyword evidence="5 8" id="KW-0812">Transmembrane</keyword>
<dbReference type="PANTHER" id="PTHR30472">
    <property type="entry name" value="FERRIC ENTEROBACTIN TRANSPORT SYSTEM PERMEASE PROTEIN"/>
    <property type="match status" value="1"/>
</dbReference>
<keyword evidence="10" id="KW-1185">Reference proteome</keyword>
<dbReference type="SUPFAM" id="SSF81345">
    <property type="entry name" value="ABC transporter involved in vitamin B12 uptake, BtuC"/>
    <property type="match status" value="1"/>
</dbReference>
<feature type="transmembrane region" description="Helical" evidence="8">
    <location>
        <begin position="149"/>
        <end position="168"/>
    </location>
</feature>
<dbReference type="InterPro" id="IPR000522">
    <property type="entry name" value="ABC_transptr_permease_BtuC"/>
</dbReference>
<dbReference type="PANTHER" id="PTHR30472:SF24">
    <property type="entry name" value="FERRIC ENTEROBACTIN TRANSPORT SYSTEM PERMEASE PROTEIN FEPG"/>
    <property type="match status" value="1"/>
</dbReference>
<protein>
    <submittedName>
        <fullName evidence="9">Iron chelate uptake ABC transporter family permease subunit</fullName>
    </submittedName>
</protein>
<evidence type="ECO:0000313" key="10">
    <source>
        <dbReference type="Proteomes" id="UP000800981"/>
    </source>
</evidence>
<accession>A0ABX0GTB2</accession>
<dbReference type="Pfam" id="PF01032">
    <property type="entry name" value="FecCD"/>
    <property type="match status" value="1"/>
</dbReference>
<evidence type="ECO:0000256" key="4">
    <source>
        <dbReference type="ARBA" id="ARBA00022475"/>
    </source>
</evidence>
<keyword evidence="7 8" id="KW-0472">Membrane</keyword>
<sequence length="361" mass="36928">MTSTLPSRAPETGRAAPLPWRVLSLAGGALSLRWTLRPVLVGLALAALVVVVAVWSITTGDYPLPVGDVVRTLLGGGTSATEFIVETLRLPRVLTALMVGGCLGLAGYVFQSLSRNPLGSPDVVGFDNGAAMGGLVAILFLGAGTAGTAGGAVVGGLLTAAVIYLLSYSRGVQSYRLILIGIGVSSALVSVNSFLLTRSSVDRALSAQVWLVGSLNGRGWEHVRPIAVAFAVLLPVGIVLSRKLRMLEMGDDAAKALGISVERARLGLLVLAVAATAVAVASAGPIRFVALAAPQIARRLTRGQGAGLLPAVLMGGLVLALADLVAQHLLATALPVGVLTGAVGGLYLMWLLASEWRKGRS</sequence>
<feature type="transmembrane region" description="Helical" evidence="8">
    <location>
        <begin position="333"/>
        <end position="353"/>
    </location>
</feature>
<comment type="similarity">
    <text evidence="2">Belongs to the binding-protein-dependent transport system permease family. FecCD subfamily.</text>
</comment>
<keyword evidence="3" id="KW-0813">Transport</keyword>
<dbReference type="Proteomes" id="UP000800981">
    <property type="component" value="Unassembled WGS sequence"/>
</dbReference>
<dbReference type="CDD" id="cd06550">
    <property type="entry name" value="TM_ABC_iron-siderophores_like"/>
    <property type="match status" value="1"/>
</dbReference>
<feature type="transmembrane region" description="Helical" evidence="8">
    <location>
        <begin position="175"/>
        <end position="196"/>
    </location>
</feature>
<evidence type="ECO:0000256" key="3">
    <source>
        <dbReference type="ARBA" id="ARBA00022448"/>
    </source>
</evidence>
<feature type="transmembrane region" description="Helical" evidence="8">
    <location>
        <begin position="93"/>
        <end position="111"/>
    </location>
</feature>
<keyword evidence="4" id="KW-1003">Cell membrane</keyword>
<evidence type="ECO:0000256" key="1">
    <source>
        <dbReference type="ARBA" id="ARBA00004651"/>
    </source>
</evidence>
<dbReference type="EMBL" id="JAANNP010000004">
    <property type="protein sequence ID" value="NHC14134.1"/>
    <property type="molecule type" value="Genomic_DNA"/>
</dbReference>
<feature type="transmembrane region" description="Helical" evidence="8">
    <location>
        <begin position="39"/>
        <end position="58"/>
    </location>
</feature>
<evidence type="ECO:0000256" key="5">
    <source>
        <dbReference type="ARBA" id="ARBA00022692"/>
    </source>
</evidence>
<evidence type="ECO:0000256" key="6">
    <source>
        <dbReference type="ARBA" id="ARBA00022989"/>
    </source>
</evidence>
<comment type="caution">
    <text evidence="9">The sequence shown here is derived from an EMBL/GenBank/DDBJ whole genome shotgun (WGS) entry which is preliminary data.</text>
</comment>
<reference evidence="9 10" key="1">
    <citation type="submission" date="2020-03" db="EMBL/GenBank/DDBJ databases">
        <title>Two novel Motilibacter sp.</title>
        <authorList>
            <person name="Liu S."/>
        </authorList>
    </citation>
    <scope>NUCLEOTIDE SEQUENCE [LARGE SCALE GENOMIC DNA]</scope>
    <source>
        <strain evidence="9 10">E257</strain>
    </source>
</reference>
<proteinExistence type="inferred from homology"/>
<dbReference type="Gene3D" id="1.10.3470.10">
    <property type="entry name" value="ABC transporter involved in vitamin B12 uptake, BtuC"/>
    <property type="match status" value="1"/>
</dbReference>
<feature type="transmembrane region" description="Helical" evidence="8">
    <location>
        <begin position="266"/>
        <end position="286"/>
    </location>
</feature>
<organism evidence="9 10">
    <name type="scientific">Motilibacter deserti</name>
    <dbReference type="NCBI Taxonomy" id="2714956"/>
    <lineage>
        <taxon>Bacteria</taxon>
        <taxon>Bacillati</taxon>
        <taxon>Actinomycetota</taxon>
        <taxon>Actinomycetes</taxon>
        <taxon>Motilibacterales</taxon>
        <taxon>Motilibacteraceae</taxon>
        <taxon>Motilibacter</taxon>
    </lineage>
</organism>
<name>A0ABX0GTB2_9ACTN</name>
<feature type="transmembrane region" description="Helical" evidence="8">
    <location>
        <begin position="123"/>
        <end position="143"/>
    </location>
</feature>